<dbReference type="Pfam" id="PF03732">
    <property type="entry name" value="Retrotrans_gag"/>
    <property type="match status" value="1"/>
</dbReference>
<evidence type="ECO:0000313" key="3">
    <source>
        <dbReference type="Proteomes" id="UP000515124"/>
    </source>
</evidence>
<feature type="domain" description="Retrotransposon gag" evidence="2">
    <location>
        <begin position="13"/>
        <end position="103"/>
    </location>
</feature>
<dbReference type="KEGG" id="pavi:110757912"/>
<accession>A0A6P5SMA3</accession>
<feature type="region of interest" description="Disordered" evidence="1">
    <location>
        <begin position="143"/>
        <end position="175"/>
    </location>
</feature>
<evidence type="ECO:0000259" key="2">
    <source>
        <dbReference type="Pfam" id="PF03732"/>
    </source>
</evidence>
<dbReference type="RefSeq" id="XP_021815357.1">
    <property type="nucleotide sequence ID" value="XM_021959665.1"/>
</dbReference>
<dbReference type="PANTHER" id="PTHR33223">
    <property type="entry name" value="CCHC-TYPE DOMAIN-CONTAINING PROTEIN"/>
    <property type="match status" value="1"/>
</dbReference>
<organism evidence="3 4">
    <name type="scientific">Prunus avium</name>
    <name type="common">Cherry</name>
    <name type="synonym">Cerasus avium</name>
    <dbReference type="NCBI Taxonomy" id="42229"/>
    <lineage>
        <taxon>Eukaryota</taxon>
        <taxon>Viridiplantae</taxon>
        <taxon>Streptophyta</taxon>
        <taxon>Embryophyta</taxon>
        <taxon>Tracheophyta</taxon>
        <taxon>Spermatophyta</taxon>
        <taxon>Magnoliopsida</taxon>
        <taxon>eudicotyledons</taxon>
        <taxon>Gunneridae</taxon>
        <taxon>Pentapetalae</taxon>
        <taxon>rosids</taxon>
        <taxon>fabids</taxon>
        <taxon>Rosales</taxon>
        <taxon>Rosaceae</taxon>
        <taxon>Amygdaloideae</taxon>
        <taxon>Amygdaleae</taxon>
        <taxon>Prunus</taxon>
    </lineage>
</organism>
<dbReference type="InterPro" id="IPR005162">
    <property type="entry name" value="Retrotrans_gag_dom"/>
</dbReference>
<dbReference type="GeneID" id="110757912"/>
<reference evidence="4" key="1">
    <citation type="submission" date="2025-08" db="UniProtKB">
        <authorList>
            <consortium name="RefSeq"/>
        </authorList>
    </citation>
    <scope>IDENTIFICATION</scope>
</reference>
<proteinExistence type="predicted"/>
<sequence>MILHKCDEALMCKVFIMTLGGVAQDWFHTLAPKTISSFRELALDFMKEYTSYREIKKQVDHLFNLKKKHNESLQDYTIRFKAEKSNIVGFDNRITSSEFKKGLLIEHNLYCELSITPRQTFADVFATAERYALWDDDRIPANKSSNKLTSHQREQDRKIPNRTMRTKEENAKENPKHQILALVKDKSWLKTPPPLKSDPATRDTSKYCAFHGIHDHYTGNCTSWKIHLEELVRDENCTEFVVKKAFHHIEDRDAAKEPP</sequence>
<evidence type="ECO:0000313" key="4">
    <source>
        <dbReference type="RefSeq" id="XP_021815357.1"/>
    </source>
</evidence>
<keyword evidence="3" id="KW-1185">Reference proteome</keyword>
<gene>
    <name evidence="4" type="primary">LOC110757912</name>
</gene>
<dbReference type="Proteomes" id="UP000515124">
    <property type="component" value="Unplaced"/>
</dbReference>
<dbReference type="AlphaFoldDB" id="A0A6P5SMA3"/>
<dbReference type="PANTHER" id="PTHR33223:SF10">
    <property type="entry name" value="AMINOTRANSFERASE-LIKE PLANT MOBILE DOMAIN-CONTAINING PROTEIN"/>
    <property type="match status" value="1"/>
</dbReference>
<feature type="compositionally biased region" description="Basic and acidic residues" evidence="1">
    <location>
        <begin position="151"/>
        <end position="175"/>
    </location>
</feature>
<protein>
    <submittedName>
        <fullName evidence="4">Uncharacterized protein LOC110757912</fullName>
    </submittedName>
</protein>
<name>A0A6P5SMA3_PRUAV</name>
<evidence type="ECO:0000256" key="1">
    <source>
        <dbReference type="SAM" id="MobiDB-lite"/>
    </source>
</evidence>